<dbReference type="InterPro" id="IPR021309">
    <property type="entry name" value="YgaP-like_TM"/>
</dbReference>
<protein>
    <recommendedName>
        <fullName evidence="2">Inner membrane protein YgaP-like transmembrane domain-containing protein</fullName>
    </recommendedName>
</protein>
<name>A0A0R3CTE9_9BRAD</name>
<sequence>MWYRKNVGGWERAARLIGGGLMLICGMVALHASPLGLLLSGAGMVTLVTGVFGYCPACAVAGREPLEG</sequence>
<dbReference type="RefSeq" id="WP_057758481.1">
    <property type="nucleotide sequence ID" value="NZ_LJYG01000112.1"/>
</dbReference>
<reference evidence="3 4" key="1">
    <citation type="submission" date="2015-09" db="EMBL/GenBank/DDBJ databases">
        <title>Draft Genome Sequence of Bradyrhizobium manausense Strain BR 3351T, a Novel Symbiotic Nitrogen-Fixing Alphaproteobacterium Isolated from Brazilian Amazon Rain Forest.</title>
        <authorList>
            <person name="De Araujo J.L."/>
            <person name="Zilli J.E."/>
        </authorList>
    </citation>
    <scope>NUCLEOTIDE SEQUENCE [LARGE SCALE GENOMIC DNA]</scope>
    <source>
        <strain evidence="3 4">BR3351</strain>
    </source>
</reference>
<evidence type="ECO:0000256" key="1">
    <source>
        <dbReference type="SAM" id="Phobius"/>
    </source>
</evidence>
<feature type="transmembrane region" description="Helical" evidence="1">
    <location>
        <begin position="38"/>
        <end position="62"/>
    </location>
</feature>
<dbReference type="EMBL" id="LJYG01000112">
    <property type="protein sequence ID" value="KRQ00931.1"/>
    <property type="molecule type" value="Genomic_DNA"/>
</dbReference>
<dbReference type="Pfam" id="PF11127">
    <property type="entry name" value="YgaP-like_TM"/>
    <property type="match status" value="1"/>
</dbReference>
<keyword evidence="1" id="KW-0812">Transmembrane</keyword>
<accession>A0A0R3CTE9</accession>
<organism evidence="3 4">
    <name type="scientific">Bradyrhizobium manausense</name>
    <dbReference type="NCBI Taxonomy" id="989370"/>
    <lineage>
        <taxon>Bacteria</taxon>
        <taxon>Pseudomonadati</taxon>
        <taxon>Pseudomonadota</taxon>
        <taxon>Alphaproteobacteria</taxon>
        <taxon>Hyphomicrobiales</taxon>
        <taxon>Nitrobacteraceae</taxon>
        <taxon>Bradyrhizobium</taxon>
    </lineage>
</organism>
<comment type="caution">
    <text evidence="3">The sequence shown here is derived from an EMBL/GenBank/DDBJ whole genome shotgun (WGS) entry which is preliminary data.</text>
</comment>
<proteinExistence type="predicted"/>
<keyword evidence="4" id="KW-1185">Reference proteome</keyword>
<dbReference type="STRING" id="989370.AOQ71_38685"/>
<dbReference type="AlphaFoldDB" id="A0A0R3CTE9"/>
<keyword evidence="1" id="KW-1133">Transmembrane helix</keyword>
<evidence type="ECO:0000313" key="4">
    <source>
        <dbReference type="Proteomes" id="UP000051936"/>
    </source>
</evidence>
<feature type="domain" description="Inner membrane protein YgaP-like transmembrane" evidence="2">
    <location>
        <begin position="4"/>
        <end position="63"/>
    </location>
</feature>
<dbReference type="Proteomes" id="UP000051936">
    <property type="component" value="Unassembled WGS sequence"/>
</dbReference>
<gene>
    <name evidence="3" type="ORF">AOQ71_38685</name>
</gene>
<feature type="transmembrane region" description="Helical" evidence="1">
    <location>
        <begin position="12"/>
        <end position="32"/>
    </location>
</feature>
<evidence type="ECO:0000259" key="2">
    <source>
        <dbReference type="Pfam" id="PF11127"/>
    </source>
</evidence>
<keyword evidence="1" id="KW-0472">Membrane</keyword>
<evidence type="ECO:0000313" key="3">
    <source>
        <dbReference type="EMBL" id="KRQ00931.1"/>
    </source>
</evidence>